<dbReference type="GO" id="GO:0003723">
    <property type="term" value="F:RNA binding"/>
    <property type="evidence" value="ECO:0007669"/>
    <property type="project" value="UniProtKB-UniRule"/>
</dbReference>
<feature type="region of interest" description="Disordered" evidence="3">
    <location>
        <begin position="653"/>
        <end position="694"/>
    </location>
</feature>
<accession>A0A7J6VZ53</accession>
<feature type="region of interest" description="Disordered" evidence="3">
    <location>
        <begin position="615"/>
        <end position="636"/>
    </location>
</feature>
<dbReference type="InterPro" id="IPR035979">
    <property type="entry name" value="RBD_domain_sf"/>
</dbReference>
<feature type="compositionally biased region" description="Acidic residues" evidence="3">
    <location>
        <begin position="257"/>
        <end position="268"/>
    </location>
</feature>
<dbReference type="Pfam" id="PF00076">
    <property type="entry name" value="RRM_1"/>
    <property type="match status" value="3"/>
</dbReference>
<feature type="domain" description="RRM" evidence="4">
    <location>
        <begin position="400"/>
        <end position="485"/>
    </location>
</feature>
<dbReference type="InterPro" id="IPR000504">
    <property type="entry name" value="RRM_dom"/>
</dbReference>
<dbReference type="OrthoDB" id="3800936at2759"/>
<keyword evidence="6" id="KW-1185">Reference proteome</keyword>
<feature type="compositionally biased region" description="Basic and acidic residues" evidence="3">
    <location>
        <begin position="116"/>
        <end position="126"/>
    </location>
</feature>
<feature type="compositionally biased region" description="Polar residues" evidence="3">
    <location>
        <begin position="1"/>
        <end position="11"/>
    </location>
</feature>
<feature type="compositionally biased region" description="Gly residues" evidence="3">
    <location>
        <begin position="662"/>
        <end position="672"/>
    </location>
</feature>
<dbReference type="FunFam" id="3.30.70.330:FF:000816">
    <property type="entry name" value="Heterogeneous nuclear ribonucleoprotein Q"/>
    <property type="match status" value="1"/>
</dbReference>
<dbReference type="Proteomes" id="UP000554482">
    <property type="component" value="Unassembled WGS sequence"/>
</dbReference>
<feature type="domain" description="RRM" evidence="4">
    <location>
        <begin position="320"/>
        <end position="398"/>
    </location>
</feature>
<sequence>MKTRNSGTPKSVPTPSAKKTPPLKKTPPPPKSKPTTDVVTPPSSSTATDVTTPKTSSPIVSKQQKSGGAATPKPTTPKLVAKAKAKKIPAGRAIKPITKAAAAKAAAAAAAAETPELAKKGVERPDLNEESIVENVAVEGIINKEESVVDNVNQCLKEEEVVGSIGESDRNVDKSLKEKESVVADVEKSPKKIESVVESPKKVDSEVVAVKDGGEDEQLDTVDDEEETVDATMEAEGNPNNMEEVVEEDAKGKGVQLDEEEHDLDETIVDYGEHEGFEEPRDEEGAEDNGPEPEEEAKQLEADHREMSALANDRKTKKEREIFVGGLDRDTVEEDIKKAFTNIGEIIEVRLHKNPSTNKSKGYAFVKFANKEQANKALSELKNPLIRGKRCGVAPSEDNDTLFVGNICNTWTKEAIKKKLKEYGLEGVENITLVSDAQHEGLSRGFAFVEFSCHADAMLAYKRLQKPDVVFGHAERTVKVAFAEPLREPDPEIMAQVKSVFIDGLPSYWDEERVRKHFTPFGTIERIVLARNMPSAKRKDFGFVDFNTHEAAIACIDGVNNTELGDEKSKLKVKVRLSNPQPKIQAVKGGLCGGFLIGRPGSGFSRFGRGLGQGGRPFGNANFQRGKDYHPRARGRTGRYDFAGEDIVGGPYSRIRGRHPVGGRGGFGGGGRRGYDEEVLPQTATSSRLDLGRSRYGVMERGHGTSTLARRQPFSPEERFSRPVGGRHYVDDPYLYDEGSYGLKRPYSMLDHEPGYLEPNRLRLRFDRPDPIVSSRQTQYRDSFGEGSGLYAPDYYHSMYGDGGYSSMYGDDRSYGGGYYY</sequence>
<dbReference type="SMART" id="SM00360">
    <property type="entry name" value="RRM"/>
    <property type="match status" value="3"/>
</dbReference>
<gene>
    <name evidence="5" type="ORF">FRX31_020527</name>
</gene>
<dbReference type="PANTHER" id="PTHR21245">
    <property type="entry name" value="HETEROGENEOUS NUCLEAR RIBONUCLEOPROTEIN"/>
    <property type="match status" value="1"/>
</dbReference>
<dbReference type="EMBL" id="JABWDY010024893">
    <property type="protein sequence ID" value="KAF5189878.1"/>
    <property type="molecule type" value="Genomic_DNA"/>
</dbReference>
<feature type="region of interest" description="Disordered" evidence="3">
    <location>
        <begin position="107"/>
        <end position="126"/>
    </location>
</feature>
<feature type="domain" description="RRM" evidence="4">
    <location>
        <begin position="498"/>
        <end position="580"/>
    </location>
</feature>
<proteinExistence type="predicted"/>
<evidence type="ECO:0000256" key="3">
    <source>
        <dbReference type="SAM" id="MobiDB-lite"/>
    </source>
</evidence>
<dbReference type="CDD" id="cd00590">
    <property type="entry name" value="RRM_SF"/>
    <property type="match status" value="3"/>
</dbReference>
<protein>
    <submittedName>
        <fullName evidence="5">Polyadenylate-binding protein, cytoplasmic and nuclear</fullName>
    </submittedName>
</protein>
<dbReference type="SUPFAM" id="SSF54928">
    <property type="entry name" value="RNA-binding domain, RBD"/>
    <property type="match status" value="2"/>
</dbReference>
<feature type="region of interest" description="Disordered" evidence="3">
    <location>
        <begin position="1"/>
        <end position="93"/>
    </location>
</feature>
<dbReference type="AlphaFoldDB" id="A0A7J6VZ53"/>
<evidence type="ECO:0000256" key="1">
    <source>
        <dbReference type="ARBA" id="ARBA00022884"/>
    </source>
</evidence>
<feature type="compositionally biased region" description="Polar residues" evidence="3">
    <location>
        <begin position="54"/>
        <end position="66"/>
    </location>
</feature>
<feature type="compositionally biased region" description="Acidic residues" evidence="3">
    <location>
        <begin position="280"/>
        <end position="295"/>
    </location>
</feature>
<evidence type="ECO:0000313" key="6">
    <source>
        <dbReference type="Proteomes" id="UP000554482"/>
    </source>
</evidence>
<reference evidence="5 6" key="1">
    <citation type="submission" date="2020-06" db="EMBL/GenBank/DDBJ databases">
        <title>Transcriptomic and genomic resources for Thalictrum thalictroides and T. hernandezii: Facilitating candidate gene discovery in an emerging model plant lineage.</title>
        <authorList>
            <person name="Arias T."/>
            <person name="Riano-Pachon D.M."/>
            <person name="Di Stilio V.S."/>
        </authorList>
    </citation>
    <scope>NUCLEOTIDE SEQUENCE [LARGE SCALE GENOMIC DNA]</scope>
    <source>
        <strain evidence="6">cv. WT478/WT964</strain>
        <tissue evidence="5">Leaves</tissue>
    </source>
</reference>
<organism evidence="5 6">
    <name type="scientific">Thalictrum thalictroides</name>
    <name type="common">Rue-anemone</name>
    <name type="synonym">Anemone thalictroides</name>
    <dbReference type="NCBI Taxonomy" id="46969"/>
    <lineage>
        <taxon>Eukaryota</taxon>
        <taxon>Viridiplantae</taxon>
        <taxon>Streptophyta</taxon>
        <taxon>Embryophyta</taxon>
        <taxon>Tracheophyta</taxon>
        <taxon>Spermatophyta</taxon>
        <taxon>Magnoliopsida</taxon>
        <taxon>Ranunculales</taxon>
        <taxon>Ranunculaceae</taxon>
        <taxon>Thalictroideae</taxon>
        <taxon>Thalictrum</taxon>
    </lineage>
</organism>
<keyword evidence="1 2" id="KW-0694">RNA-binding</keyword>
<evidence type="ECO:0000256" key="2">
    <source>
        <dbReference type="PROSITE-ProRule" id="PRU00176"/>
    </source>
</evidence>
<feature type="compositionally biased region" description="Low complexity" evidence="3">
    <location>
        <begin position="33"/>
        <end position="53"/>
    </location>
</feature>
<evidence type="ECO:0000313" key="5">
    <source>
        <dbReference type="EMBL" id="KAF5189878.1"/>
    </source>
</evidence>
<feature type="region of interest" description="Disordered" evidence="3">
    <location>
        <begin position="232"/>
        <end position="299"/>
    </location>
</feature>
<dbReference type="InterPro" id="IPR012677">
    <property type="entry name" value="Nucleotide-bd_a/b_plait_sf"/>
</dbReference>
<comment type="caution">
    <text evidence="5">The sequence shown here is derived from an EMBL/GenBank/DDBJ whole genome shotgun (WGS) entry which is preliminary data.</text>
</comment>
<dbReference type="FunFam" id="3.30.70.330:FF:000187">
    <property type="entry name" value="Heterogeneous nuclear ribonucleoprotein Q"/>
    <property type="match status" value="1"/>
</dbReference>
<dbReference type="PROSITE" id="PS50102">
    <property type="entry name" value="RRM"/>
    <property type="match status" value="3"/>
</dbReference>
<dbReference type="Gene3D" id="3.30.70.330">
    <property type="match status" value="3"/>
</dbReference>
<name>A0A7J6VZ53_THATH</name>
<evidence type="ECO:0000259" key="4">
    <source>
        <dbReference type="PROSITE" id="PS50102"/>
    </source>
</evidence>